<gene>
    <name evidence="8" type="primary">blaSE</name>
    <name evidence="8" type="ORF">PSM7751_03134</name>
</gene>
<evidence type="ECO:0000256" key="5">
    <source>
        <dbReference type="ARBA" id="ARBA00022825"/>
    </source>
</evidence>
<dbReference type="Proteomes" id="UP000193963">
    <property type="component" value="Unassembled WGS sequence"/>
</dbReference>
<keyword evidence="3 6" id="KW-0732">Signal</keyword>
<dbReference type="GO" id="GO:0006508">
    <property type="term" value="P:proteolysis"/>
    <property type="evidence" value="ECO:0007669"/>
    <property type="project" value="UniProtKB-KW"/>
</dbReference>
<dbReference type="Pfam" id="PF00089">
    <property type="entry name" value="Trypsin"/>
    <property type="match status" value="1"/>
</dbReference>
<feature type="signal peptide" evidence="6">
    <location>
        <begin position="1"/>
        <end position="33"/>
    </location>
</feature>
<evidence type="ECO:0000256" key="1">
    <source>
        <dbReference type="ARBA" id="ARBA00008764"/>
    </source>
</evidence>
<dbReference type="PRINTS" id="PR00839">
    <property type="entry name" value="V8PROTEASE"/>
</dbReference>
<dbReference type="OrthoDB" id="267336at2"/>
<dbReference type="AlphaFoldDB" id="A0A1X6ZWT1"/>
<comment type="similarity">
    <text evidence="1 6">Belongs to the peptidase S1B family.</text>
</comment>
<protein>
    <recommendedName>
        <fullName evidence="6">Serine protease</fullName>
        <ecNumber evidence="6">3.4.21.-</ecNumber>
    </recommendedName>
</protein>
<dbReference type="InterPro" id="IPR001254">
    <property type="entry name" value="Trypsin_dom"/>
</dbReference>
<evidence type="ECO:0000256" key="2">
    <source>
        <dbReference type="ARBA" id="ARBA00022670"/>
    </source>
</evidence>
<keyword evidence="9" id="KW-1185">Reference proteome</keyword>
<dbReference type="SUPFAM" id="SSF50494">
    <property type="entry name" value="Trypsin-like serine proteases"/>
    <property type="match status" value="1"/>
</dbReference>
<evidence type="ECO:0000256" key="6">
    <source>
        <dbReference type="RuleBase" id="RU004296"/>
    </source>
</evidence>
<dbReference type="PANTHER" id="PTHR15462">
    <property type="entry name" value="SERINE PROTEASE"/>
    <property type="match status" value="1"/>
</dbReference>
<feature type="chain" id="PRO_5011816830" description="Serine protease" evidence="6">
    <location>
        <begin position="34"/>
        <end position="288"/>
    </location>
</feature>
<proteinExistence type="inferred from homology"/>
<reference evidence="8 9" key="1">
    <citation type="submission" date="2017-03" db="EMBL/GenBank/DDBJ databases">
        <authorList>
            <person name="Afonso C.L."/>
            <person name="Miller P.J."/>
            <person name="Scott M.A."/>
            <person name="Spackman E."/>
            <person name="Goraichik I."/>
            <person name="Dimitrov K.M."/>
            <person name="Suarez D.L."/>
            <person name="Swayne D.E."/>
        </authorList>
    </citation>
    <scope>NUCLEOTIDE SEQUENCE [LARGE SCALE GENOMIC DNA]</scope>
    <source>
        <strain evidence="8 9">CECT 7751</strain>
    </source>
</reference>
<dbReference type="InterPro" id="IPR050966">
    <property type="entry name" value="Glutamyl_endopeptidase"/>
</dbReference>
<dbReference type="EMBL" id="FWFN01000006">
    <property type="protein sequence ID" value="SLN61950.1"/>
    <property type="molecule type" value="Genomic_DNA"/>
</dbReference>
<dbReference type="InterPro" id="IPR009003">
    <property type="entry name" value="Peptidase_S1_PA"/>
</dbReference>
<dbReference type="EC" id="3.4.21.-" evidence="6"/>
<evidence type="ECO:0000256" key="4">
    <source>
        <dbReference type="ARBA" id="ARBA00022801"/>
    </source>
</evidence>
<dbReference type="InterPro" id="IPR018114">
    <property type="entry name" value="TRYPSIN_HIS"/>
</dbReference>
<feature type="domain" description="Peptidase S1" evidence="7">
    <location>
        <begin position="26"/>
        <end position="254"/>
    </location>
</feature>
<accession>A0A1X6ZWT1</accession>
<evidence type="ECO:0000256" key="3">
    <source>
        <dbReference type="ARBA" id="ARBA00022729"/>
    </source>
</evidence>
<dbReference type="InterPro" id="IPR043504">
    <property type="entry name" value="Peptidase_S1_PA_chymotrypsin"/>
</dbReference>
<dbReference type="GO" id="GO:0004252">
    <property type="term" value="F:serine-type endopeptidase activity"/>
    <property type="evidence" value="ECO:0007669"/>
    <property type="project" value="InterPro"/>
</dbReference>
<evidence type="ECO:0000313" key="8">
    <source>
        <dbReference type="EMBL" id="SLN61950.1"/>
    </source>
</evidence>
<dbReference type="PANTHER" id="PTHR15462:SF8">
    <property type="entry name" value="SERINE PROTEASE"/>
    <property type="match status" value="1"/>
</dbReference>
<keyword evidence="2 6" id="KW-0645">Protease</keyword>
<dbReference type="PROSITE" id="PS00134">
    <property type="entry name" value="TRYPSIN_HIS"/>
    <property type="match status" value="1"/>
</dbReference>
<dbReference type="RefSeq" id="WP_085889155.1">
    <property type="nucleotide sequence ID" value="NZ_FWFN01000006.1"/>
</dbReference>
<dbReference type="PROSITE" id="PS50240">
    <property type="entry name" value="TRYPSIN_DOM"/>
    <property type="match status" value="1"/>
</dbReference>
<keyword evidence="4 6" id="KW-0378">Hydrolase</keyword>
<sequence>MPRPHARFPRRSRLRSALLGLLAPVLVSGPMLAQPDDSALQRLDTGDAGRGWEAVGRLDIGGKGFCTGALVAPDLVLTAAHCLYQRGSGARIDPGQIEFLAGMRNGRASAYRQVRRAVTHPDYVYQAAVSADRVRNDLALLELYQPIRNTTVIPFQTDMRPAAGDKVGIVSYAHDRAEAPSLQEICGVIARQSGVLVTSCNVDYGSSGAPIFSFASGVPRIVSVVSAKAEVDGGPVALGTELETPLSVLKAELAAGQGYGLEPAPRANRVTVGGGREDIGAKFIRPGD</sequence>
<dbReference type="SMART" id="SM00020">
    <property type="entry name" value="Tryp_SPc"/>
    <property type="match status" value="1"/>
</dbReference>
<dbReference type="Gene3D" id="2.40.10.10">
    <property type="entry name" value="Trypsin-like serine proteases"/>
    <property type="match status" value="2"/>
</dbReference>
<organism evidence="8 9">
    <name type="scientific">Pseudooceanicola marinus</name>
    <dbReference type="NCBI Taxonomy" id="396013"/>
    <lineage>
        <taxon>Bacteria</taxon>
        <taxon>Pseudomonadati</taxon>
        <taxon>Pseudomonadota</taxon>
        <taxon>Alphaproteobacteria</taxon>
        <taxon>Rhodobacterales</taxon>
        <taxon>Paracoccaceae</taxon>
        <taxon>Pseudooceanicola</taxon>
    </lineage>
</organism>
<keyword evidence="5 6" id="KW-0720">Serine protease</keyword>
<evidence type="ECO:0000313" key="9">
    <source>
        <dbReference type="Proteomes" id="UP000193963"/>
    </source>
</evidence>
<dbReference type="InterPro" id="IPR008256">
    <property type="entry name" value="Peptidase_S1B"/>
</dbReference>
<name>A0A1X6ZWT1_9RHOB</name>
<evidence type="ECO:0000259" key="7">
    <source>
        <dbReference type="PROSITE" id="PS50240"/>
    </source>
</evidence>